<reference evidence="8 9" key="1">
    <citation type="submission" date="2020-08" db="EMBL/GenBank/DDBJ databases">
        <title>Genomic Encyclopedia of Type Strains, Phase IV (KMG-IV): sequencing the most valuable type-strain genomes for metagenomic binning, comparative biology and taxonomic classification.</title>
        <authorList>
            <person name="Goeker M."/>
        </authorList>
    </citation>
    <scope>NUCLEOTIDE SEQUENCE [LARGE SCALE GENOMIC DNA]</scope>
    <source>
        <strain evidence="8 9">DSM 23562</strain>
    </source>
</reference>
<gene>
    <name evidence="8" type="ORF">HNQ39_002370</name>
</gene>
<name>A0A7W9SRC9_ARMRO</name>
<feature type="domain" description="Beta-xylosidase C-terminal Concanavalin A-like" evidence="7">
    <location>
        <begin position="314"/>
        <end position="499"/>
    </location>
</feature>
<comment type="similarity">
    <text evidence="1">Belongs to the glycosyl hydrolase 43 family.</text>
</comment>
<dbReference type="Pfam" id="PF17851">
    <property type="entry name" value="GH43_C2"/>
    <property type="match status" value="1"/>
</dbReference>
<protein>
    <submittedName>
        <fullName evidence="8">Beta-xylosidase</fullName>
    </submittedName>
</protein>
<dbReference type="InterPro" id="IPR051795">
    <property type="entry name" value="Glycosyl_Hydrlase_43"/>
</dbReference>
<dbReference type="RefSeq" id="WP_221289953.1">
    <property type="nucleotide sequence ID" value="NZ_JACHGW010000002.1"/>
</dbReference>
<feature type="region of interest" description="Disordered" evidence="6">
    <location>
        <begin position="601"/>
        <end position="627"/>
    </location>
</feature>
<dbReference type="PANTHER" id="PTHR42812">
    <property type="entry name" value="BETA-XYLOSIDASE"/>
    <property type="match status" value="1"/>
</dbReference>
<dbReference type="InterPro" id="IPR006710">
    <property type="entry name" value="Glyco_hydro_43"/>
</dbReference>
<dbReference type="Gene3D" id="2.60.120.200">
    <property type="match status" value="1"/>
</dbReference>
<keyword evidence="9" id="KW-1185">Reference proteome</keyword>
<evidence type="ECO:0000256" key="3">
    <source>
        <dbReference type="ARBA" id="ARBA00023295"/>
    </source>
</evidence>
<dbReference type="Gene3D" id="2.115.10.20">
    <property type="entry name" value="Glycosyl hydrolase domain, family 43"/>
    <property type="match status" value="1"/>
</dbReference>
<evidence type="ECO:0000313" key="9">
    <source>
        <dbReference type="Proteomes" id="UP000520814"/>
    </source>
</evidence>
<dbReference type="AlphaFoldDB" id="A0A7W9SRC9"/>
<dbReference type="SUPFAM" id="SSF50405">
    <property type="entry name" value="Actin-crosslinking proteins"/>
    <property type="match status" value="1"/>
</dbReference>
<accession>A0A7W9SRC9</accession>
<sequence>MKTPPTQTWHADNGNGTFSNPLFYEEFSDPDLIRVGSDFYLTGTTMHTMPGLPVLHSKDLVNWRFLSYACERLDFGPEYRLEDGKAIYGQGIWAPSFRWHKGTFYIFTNVRGQPMQVYAATNPAGPWKHWAMKTGFHDPSVLFDDDGKIYVVYGYRDLRLVQLNSELTDAIPGTERTLFKQSDGMGEGAHFYKINGKYVITSAWYLGTMKMPCARADRPEGPYEVKVISEGEDFGIAKGAMHQGGIVETPAGEWWGFSMMDFNSLGRLTGLSPVTWKDGWPYFGLPGNLGRSPRTWVKPKTGASSKLSAPYERSDDFSGKTLKPIWQWNHAPDNTTWSLTERPGFLRLHALPAPDFWQARNTLTQRAVGPVSIPTVELELAGMKPGDLAGLGLLNSPYAWIGVRCEGSGFTLEQFDKTTNKTTQAPLRGTRVWLRAECDFFTEKARFSFSTNGKSFQPLGESFKMVFQLKTFQGIRYSLFHYSTSGAAGGHADFTRFTVDEPLCHGLTKPIPYGKRITLREVGSQRALTLDTATQFKVLDRGQGRVALESALGFVSVASGESVVLMREKPGEPETFQWIETPQGELTLLSLSTQRYLRLAPESGKPLADGTGGNRSRPDGSRFRCEG</sequence>
<dbReference type="InterPro" id="IPR013320">
    <property type="entry name" value="ConA-like_dom_sf"/>
</dbReference>
<dbReference type="CDD" id="cd09001">
    <property type="entry name" value="GH43_FsAxh1-like"/>
    <property type="match status" value="1"/>
</dbReference>
<dbReference type="SUPFAM" id="SSF49899">
    <property type="entry name" value="Concanavalin A-like lectins/glucanases"/>
    <property type="match status" value="1"/>
</dbReference>
<organism evidence="8 9">
    <name type="scientific">Armatimonas rosea</name>
    <dbReference type="NCBI Taxonomy" id="685828"/>
    <lineage>
        <taxon>Bacteria</taxon>
        <taxon>Bacillati</taxon>
        <taxon>Armatimonadota</taxon>
        <taxon>Armatimonadia</taxon>
        <taxon>Armatimonadales</taxon>
        <taxon>Armatimonadaceae</taxon>
        <taxon>Armatimonas</taxon>
    </lineage>
</organism>
<dbReference type="InterPro" id="IPR008999">
    <property type="entry name" value="Actin-crosslinking"/>
</dbReference>
<keyword evidence="3" id="KW-0326">Glycosidase</keyword>
<feature type="active site" description="Proton donor" evidence="4">
    <location>
        <position position="187"/>
    </location>
</feature>
<evidence type="ECO:0000256" key="5">
    <source>
        <dbReference type="PIRSR" id="PIRSR606710-2"/>
    </source>
</evidence>
<dbReference type="InterPro" id="IPR041542">
    <property type="entry name" value="GH43_C2"/>
</dbReference>
<dbReference type="CDD" id="cd00257">
    <property type="entry name" value="beta-trefoil_FSCN-like"/>
    <property type="match status" value="1"/>
</dbReference>
<evidence type="ECO:0000256" key="1">
    <source>
        <dbReference type="ARBA" id="ARBA00009865"/>
    </source>
</evidence>
<evidence type="ECO:0000313" key="8">
    <source>
        <dbReference type="EMBL" id="MBB6050579.1"/>
    </source>
</evidence>
<feature type="site" description="Important for catalytic activity, responsible for pKa modulation of the active site Glu and correct orientation of both the proton donor and substrate" evidence="5">
    <location>
        <position position="138"/>
    </location>
</feature>
<dbReference type="Proteomes" id="UP000520814">
    <property type="component" value="Unassembled WGS sequence"/>
</dbReference>
<dbReference type="SUPFAM" id="SSF75005">
    <property type="entry name" value="Arabinanase/levansucrase/invertase"/>
    <property type="match status" value="1"/>
</dbReference>
<evidence type="ECO:0000256" key="6">
    <source>
        <dbReference type="SAM" id="MobiDB-lite"/>
    </source>
</evidence>
<evidence type="ECO:0000259" key="7">
    <source>
        <dbReference type="Pfam" id="PF17851"/>
    </source>
</evidence>
<dbReference type="Pfam" id="PF04616">
    <property type="entry name" value="Glyco_hydro_43"/>
    <property type="match status" value="1"/>
</dbReference>
<evidence type="ECO:0000256" key="2">
    <source>
        <dbReference type="ARBA" id="ARBA00022801"/>
    </source>
</evidence>
<evidence type="ECO:0000256" key="4">
    <source>
        <dbReference type="PIRSR" id="PIRSR606710-1"/>
    </source>
</evidence>
<comment type="caution">
    <text evidence="8">The sequence shown here is derived from an EMBL/GenBank/DDBJ whole genome shotgun (WGS) entry which is preliminary data.</text>
</comment>
<feature type="active site" description="Proton acceptor" evidence="4">
    <location>
        <position position="29"/>
    </location>
</feature>
<dbReference type="GO" id="GO:0004553">
    <property type="term" value="F:hydrolase activity, hydrolyzing O-glycosyl compounds"/>
    <property type="evidence" value="ECO:0007669"/>
    <property type="project" value="InterPro"/>
</dbReference>
<dbReference type="PANTHER" id="PTHR42812:SF12">
    <property type="entry name" value="BETA-XYLOSIDASE-RELATED"/>
    <property type="match status" value="1"/>
</dbReference>
<dbReference type="GO" id="GO:0005975">
    <property type="term" value="P:carbohydrate metabolic process"/>
    <property type="evidence" value="ECO:0007669"/>
    <property type="project" value="InterPro"/>
</dbReference>
<feature type="compositionally biased region" description="Basic and acidic residues" evidence="6">
    <location>
        <begin position="616"/>
        <end position="627"/>
    </location>
</feature>
<dbReference type="Gene3D" id="2.80.10.50">
    <property type="match status" value="1"/>
</dbReference>
<dbReference type="InterPro" id="IPR023296">
    <property type="entry name" value="Glyco_hydro_beta-prop_sf"/>
</dbReference>
<dbReference type="EMBL" id="JACHGW010000002">
    <property type="protein sequence ID" value="MBB6050579.1"/>
    <property type="molecule type" value="Genomic_DNA"/>
</dbReference>
<keyword evidence="2" id="KW-0378">Hydrolase</keyword>
<proteinExistence type="inferred from homology"/>